<protein>
    <submittedName>
        <fullName evidence="1">His-Xaa-Ser system protein HxsD</fullName>
    </submittedName>
</protein>
<dbReference type="AlphaFoldDB" id="A0A7X2T4B0"/>
<proteinExistence type="predicted"/>
<evidence type="ECO:0000313" key="1">
    <source>
        <dbReference type="EMBL" id="MSS01626.1"/>
    </source>
</evidence>
<dbReference type="InterPro" id="IPR023974">
    <property type="entry name" value="HxsD"/>
</dbReference>
<dbReference type="Proteomes" id="UP000470082">
    <property type="component" value="Unassembled WGS sequence"/>
</dbReference>
<dbReference type="RefSeq" id="WP_154460164.1">
    <property type="nucleotide sequence ID" value="NZ_VUMM01000009.1"/>
</dbReference>
<accession>A0A7X2T4B0</accession>
<comment type="caution">
    <text evidence="1">The sequence shown here is derived from an EMBL/GenBank/DDBJ whole genome shotgun (WGS) entry which is preliminary data.</text>
</comment>
<gene>
    <name evidence="1" type="primary">hxsD</name>
    <name evidence="1" type="ORF">FYJ50_05880</name>
</gene>
<keyword evidence="2" id="KW-1185">Reference proteome</keyword>
<dbReference type="NCBIfam" id="TIGR03976">
    <property type="entry name" value="chp_LLNDYxLRE"/>
    <property type="match status" value="1"/>
</dbReference>
<name>A0A7X2T4B0_9FIRM</name>
<organism evidence="1 2">
    <name type="scientific">Floccifex porci</name>
    <dbReference type="NCBI Taxonomy" id="2606629"/>
    <lineage>
        <taxon>Bacteria</taxon>
        <taxon>Bacillati</taxon>
        <taxon>Bacillota</taxon>
        <taxon>Erysipelotrichia</taxon>
        <taxon>Erysipelotrichales</taxon>
        <taxon>Erysipelotrichaceae</taxon>
        <taxon>Floccifex</taxon>
    </lineage>
</organism>
<sequence length="120" mass="14162">MKEIRFRKELYSKVALIKAAYNFSDKAYIHLDADESYYYVRLETKLDGKEISENEFINEMLSQSIRHEVYLQTKDIRELLLARAMSTSLVAKENVLNESVVPEAFSEDEILKDWFNNENN</sequence>
<dbReference type="EMBL" id="VUMM01000009">
    <property type="protein sequence ID" value="MSS01626.1"/>
    <property type="molecule type" value="Genomic_DNA"/>
</dbReference>
<evidence type="ECO:0000313" key="2">
    <source>
        <dbReference type="Proteomes" id="UP000470082"/>
    </source>
</evidence>
<reference evidence="1 2" key="1">
    <citation type="submission" date="2019-08" db="EMBL/GenBank/DDBJ databases">
        <title>In-depth cultivation of the pig gut microbiome towards novel bacterial diversity and tailored functional studies.</title>
        <authorList>
            <person name="Wylensek D."/>
            <person name="Hitch T.C.A."/>
            <person name="Clavel T."/>
        </authorList>
    </citation>
    <scope>NUCLEOTIDE SEQUENCE [LARGE SCALE GENOMIC DNA]</scope>
    <source>
        <strain evidence="1 2">LKV-178-WT-2G</strain>
    </source>
</reference>